<dbReference type="Pfam" id="PF13193">
    <property type="entry name" value="AMP-binding_C"/>
    <property type="match status" value="1"/>
</dbReference>
<dbReference type="SUPFAM" id="SSF47336">
    <property type="entry name" value="ACP-like"/>
    <property type="match status" value="1"/>
</dbReference>
<dbReference type="Gene3D" id="3.30.559.10">
    <property type="entry name" value="Chloramphenicol acetyltransferase-like domain"/>
    <property type="match status" value="1"/>
</dbReference>
<dbReference type="GO" id="GO:0009239">
    <property type="term" value="P:enterobactin biosynthetic process"/>
    <property type="evidence" value="ECO:0007669"/>
    <property type="project" value="TreeGrafter"/>
</dbReference>
<dbReference type="PANTHER" id="PTHR45527">
    <property type="entry name" value="NONRIBOSOMAL PEPTIDE SYNTHETASE"/>
    <property type="match status" value="1"/>
</dbReference>
<dbReference type="Pfam" id="PF00550">
    <property type="entry name" value="PP-binding"/>
    <property type="match status" value="1"/>
</dbReference>
<evidence type="ECO:0000313" key="6">
    <source>
        <dbReference type="EMBL" id="KAB7833911.1"/>
    </source>
</evidence>
<dbReference type="Gene3D" id="3.30.300.30">
    <property type="match status" value="1"/>
</dbReference>
<dbReference type="InterPro" id="IPR036736">
    <property type="entry name" value="ACP-like_sf"/>
</dbReference>
<dbReference type="Pfam" id="PF00501">
    <property type="entry name" value="AMP-binding"/>
    <property type="match status" value="1"/>
</dbReference>
<dbReference type="InterPro" id="IPR029058">
    <property type="entry name" value="AB_hydrolase_fold"/>
</dbReference>
<dbReference type="SUPFAM" id="SSF56801">
    <property type="entry name" value="Acetyl-CoA synthetase-like"/>
    <property type="match status" value="1"/>
</dbReference>
<protein>
    <submittedName>
        <fullName evidence="6">Amino acid adenylation domain-containing protein</fullName>
    </submittedName>
</protein>
<keyword evidence="2" id="KW-0596">Phosphopantetheine</keyword>
<dbReference type="GO" id="GO:0005829">
    <property type="term" value="C:cytosol"/>
    <property type="evidence" value="ECO:0007669"/>
    <property type="project" value="TreeGrafter"/>
</dbReference>
<dbReference type="InterPro" id="IPR045851">
    <property type="entry name" value="AMP-bd_C_sf"/>
</dbReference>
<dbReference type="Gene3D" id="3.40.50.12780">
    <property type="entry name" value="N-terminal domain of ligase-like"/>
    <property type="match status" value="1"/>
</dbReference>
<dbReference type="Pfam" id="PF00668">
    <property type="entry name" value="Condensation"/>
    <property type="match status" value="1"/>
</dbReference>
<dbReference type="InterPro" id="IPR010071">
    <property type="entry name" value="AA_adenyl_dom"/>
</dbReference>
<evidence type="ECO:0000256" key="1">
    <source>
        <dbReference type="ARBA" id="ARBA00001957"/>
    </source>
</evidence>
<dbReference type="InterPro" id="IPR001242">
    <property type="entry name" value="Condensation_dom"/>
</dbReference>
<evidence type="ECO:0000259" key="5">
    <source>
        <dbReference type="PROSITE" id="PS50075"/>
    </source>
</evidence>
<dbReference type="FunFam" id="3.40.50.980:FF:000001">
    <property type="entry name" value="Non-ribosomal peptide synthetase"/>
    <property type="match status" value="1"/>
</dbReference>
<dbReference type="InterPro" id="IPR020806">
    <property type="entry name" value="PKS_PP-bd"/>
</dbReference>
<dbReference type="PROSITE" id="PS50075">
    <property type="entry name" value="CARRIER"/>
    <property type="match status" value="1"/>
</dbReference>
<dbReference type="GO" id="GO:0043041">
    <property type="term" value="P:amino acid activation for nonribosomal peptide biosynthetic process"/>
    <property type="evidence" value="ECO:0007669"/>
    <property type="project" value="TreeGrafter"/>
</dbReference>
<dbReference type="RefSeq" id="WP_152265867.1">
    <property type="nucleotide sequence ID" value="NZ_VOKX01000122.1"/>
</dbReference>
<keyword evidence="3" id="KW-0597">Phosphoprotein</keyword>
<dbReference type="AlphaFoldDB" id="A0A5N5VYI2"/>
<dbReference type="Proteomes" id="UP000327000">
    <property type="component" value="Unassembled WGS sequence"/>
</dbReference>
<organism evidence="6 7">
    <name type="scientific">Streptomyces mobaraensis</name>
    <name type="common">Streptoverticillium mobaraense</name>
    <dbReference type="NCBI Taxonomy" id="35621"/>
    <lineage>
        <taxon>Bacteria</taxon>
        <taxon>Bacillati</taxon>
        <taxon>Actinomycetota</taxon>
        <taxon>Actinomycetes</taxon>
        <taxon>Kitasatosporales</taxon>
        <taxon>Streptomycetaceae</taxon>
        <taxon>Streptomyces</taxon>
    </lineage>
</organism>
<dbReference type="SMART" id="SM00823">
    <property type="entry name" value="PKS_PP"/>
    <property type="match status" value="1"/>
</dbReference>
<dbReference type="InterPro" id="IPR042099">
    <property type="entry name" value="ANL_N_sf"/>
</dbReference>
<keyword evidence="7" id="KW-1185">Reference proteome</keyword>
<evidence type="ECO:0000256" key="4">
    <source>
        <dbReference type="SAM" id="MobiDB-lite"/>
    </source>
</evidence>
<dbReference type="GO" id="GO:0047527">
    <property type="term" value="F:2,3-dihydroxybenzoate-serine ligase activity"/>
    <property type="evidence" value="ECO:0007669"/>
    <property type="project" value="TreeGrafter"/>
</dbReference>
<accession>A0A5N5VYI2</accession>
<gene>
    <name evidence="6" type="ORF">FRZ00_31595</name>
</gene>
<dbReference type="GO" id="GO:0031177">
    <property type="term" value="F:phosphopantetheine binding"/>
    <property type="evidence" value="ECO:0007669"/>
    <property type="project" value="InterPro"/>
</dbReference>
<dbReference type="InterPro" id="IPR000873">
    <property type="entry name" value="AMP-dep_synth/lig_dom"/>
</dbReference>
<feature type="domain" description="Carrier" evidence="5">
    <location>
        <begin position="960"/>
        <end position="1035"/>
    </location>
</feature>
<dbReference type="InterPro" id="IPR009081">
    <property type="entry name" value="PP-bd_ACP"/>
</dbReference>
<comment type="cofactor">
    <cofactor evidence="1">
        <name>pantetheine 4'-phosphate</name>
        <dbReference type="ChEBI" id="CHEBI:47942"/>
    </cofactor>
</comment>
<dbReference type="EMBL" id="VOKX01000122">
    <property type="protein sequence ID" value="KAB7833911.1"/>
    <property type="molecule type" value="Genomic_DNA"/>
</dbReference>
<proteinExistence type="predicted"/>
<feature type="region of interest" description="Disordered" evidence="4">
    <location>
        <begin position="566"/>
        <end position="596"/>
    </location>
</feature>
<dbReference type="NCBIfam" id="TIGR01733">
    <property type="entry name" value="AA-adenyl-dom"/>
    <property type="match status" value="1"/>
</dbReference>
<dbReference type="CDD" id="cd19531">
    <property type="entry name" value="LCL_NRPS-like"/>
    <property type="match status" value="1"/>
</dbReference>
<comment type="caution">
    <text evidence="6">The sequence shown here is derived from an EMBL/GenBank/DDBJ whole genome shotgun (WGS) entry which is preliminary data.</text>
</comment>
<sequence length="1066" mass="112766">MTPAADTTHPLSPAQRSMWFLHRLAPEVPAYNICTAIELTGTPRPAALRDVVRRLGRRHEALRTVFPSVGETPRQRVTDRAAPLRTVDLTHLTPAAAEAETARTLRCAAARPFRLDTGPLAEWTLLRRAPGHALLVLSVHHIVFDGGSLHVVCRELEEAYGAALAGRPDPLGPPAPGYGRQCRTRAAEQDEAGREFWRRELSGAPPRTTVFRGTGRPAGPPARATVHYGTDEPAPTADFCREHAVTGYVLLLAALACLVARYTGRTDVVIGSPVGLREDPEGLATVGPMLNLLPLRLRLHGDPGFGEVLARTRETLLGALEHRTTPFEDIVDAVGADRDPDVSPLFQILFAHERPPAPPALPGVRARVVPVPAPAAKYELAVTATETPDGLRLIVEAEHGHGEPAELAAFARHFGVLLAAGVRAPDTPLSRLPLLTDEERRRLTDTTAPRTAPEAPYRPLHRLVEESAARRPDALAVVGGTRHLSYRELNCRANRRAAWLRRAGIGTEDVVGVRLERGPELLVSLLAVLKAGAAYLPVDPALPAERVRLMLDDARAALLLTETALGTPPAPAGTPVHHVDGPPPPTRPGDDADHTGPDLPTSLAYLLYTSGSTGRPKAVALQHDSAAAFLRWAGRAFDGGELAAVLATTSAGFDLSVFELFAPLAHGGTVVLADSALHVPALPWAPAATLLNTVPSAAAALLDADGLPDGLTAVNLAGEPLTAELAARLHARLPKAAVRNLYGPSEATTYATAALVPAGGTEAPAIGRALGAARVWTADDRQRPLPGAVVGELLIGGTAPARGYLGRPGPTADAFRPDPTGPPGSRLYRTGDLAVRRPDGRFVFLGRKDEQIKLRGVRIEPGEVEAALRQCAPVAAAAVVLAGTTAENHRLVGFVTPAPGARVDPERTLAALRSRLPAALVPAALVVCDALPLTANGKTDRAALARRARGHRPDHGAYAPPRTRVEKAVAAIWREVLGTERVGIHQGFFDAGGTSLSLLRLHHRLVASVHPGLRLADVFRLPTVAALAAFVDGQEDARETAVGDAAVRAGRRRAAVAARRRKGGGR</sequence>
<evidence type="ECO:0000313" key="7">
    <source>
        <dbReference type="Proteomes" id="UP000327000"/>
    </source>
</evidence>
<dbReference type="PROSITE" id="PS00455">
    <property type="entry name" value="AMP_BINDING"/>
    <property type="match status" value="1"/>
</dbReference>
<dbReference type="PANTHER" id="PTHR45527:SF1">
    <property type="entry name" value="FATTY ACID SYNTHASE"/>
    <property type="match status" value="1"/>
</dbReference>
<dbReference type="Gene3D" id="3.30.559.30">
    <property type="entry name" value="Nonribosomal peptide synthetase, condensation domain"/>
    <property type="match status" value="1"/>
</dbReference>
<dbReference type="SUPFAM" id="SSF52777">
    <property type="entry name" value="CoA-dependent acyltransferases"/>
    <property type="match status" value="2"/>
</dbReference>
<name>A0A5N5VYI2_STRMB</name>
<evidence type="ECO:0000256" key="2">
    <source>
        <dbReference type="ARBA" id="ARBA00022450"/>
    </source>
</evidence>
<dbReference type="GO" id="GO:0009366">
    <property type="term" value="C:enterobactin synthetase complex"/>
    <property type="evidence" value="ECO:0007669"/>
    <property type="project" value="TreeGrafter"/>
</dbReference>
<dbReference type="InterPro" id="IPR025110">
    <property type="entry name" value="AMP-bd_C"/>
</dbReference>
<dbReference type="InterPro" id="IPR020845">
    <property type="entry name" value="AMP-binding_CS"/>
</dbReference>
<reference evidence="6 7" key="1">
    <citation type="journal article" date="2019" name="Microb. Cell Fact.">
        <title>Exploring novel herbicidin analogues by transcriptional regulator overexpression and MS/MS molecular networking.</title>
        <authorList>
            <person name="Shi Y."/>
            <person name="Gu R."/>
            <person name="Li Y."/>
            <person name="Wang X."/>
            <person name="Ren W."/>
            <person name="Li X."/>
            <person name="Wang L."/>
            <person name="Xie Y."/>
            <person name="Hong B."/>
        </authorList>
    </citation>
    <scope>NUCLEOTIDE SEQUENCE [LARGE SCALE GENOMIC DNA]</scope>
    <source>
        <strain evidence="6 7">US-43</strain>
    </source>
</reference>
<dbReference type="GO" id="GO:0008610">
    <property type="term" value="P:lipid biosynthetic process"/>
    <property type="evidence" value="ECO:0007669"/>
    <property type="project" value="UniProtKB-ARBA"/>
</dbReference>
<dbReference type="Gene3D" id="3.40.50.1820">
    <property type="entry name" value="alpha/beta hydrolase"/>
    <property type="match status" value="1"/>
</dbReference>
<evidence type="ECO:0000256" key="3">
    <source>
        <dbReference type="ARBA" id="ARBA00022553"/>
    </source>
</evidence>
<dbReference type="OrthoDB" id="2472181at2"/>
<dbReference type="InterPro" id="IPR023213">
    <property type="entry name" value="CAT-like_dom_sf"/>
</dbReference>